<keyword evidence="2" id="KW-1185">Reference proteome</keyword>
<accession>D4Z8V8</accession>
<evidence type="ECO:0000313" key="2">
    <source>
        <dbReference type="Proteomes" id="UP000007753"/>
    </source>
</evidence>
<dbReference type="EMBL" id="AP010805">
    <property type="protein sequence ID" value="BAI99040.1"/>
    <property type="molecule type" value="Genomic_DNA"/>
</dbReference>
<dbReference type="AlphaFoldDB" id="D4Z8V8"/>
<dbReference type="HOGENOM" id="CLU_163140_4_0_5"/>
<evidence type="ECO:0000313" key="1">
    <source>
        <dbReference type="EMBL" id="BAI99040.1"/>
    </source>
</evidence>
<protein>
    <submittedName>
        <fullName evidence="1">Prevent-host-death protein</fullName>
    </submittedName>
</protein>
<name>D4Z8V8_SPHIU</name>
<gene>
    <name evidence="1" type="ordered locus">SJA_P1-00880</name>
</gene>
<keyword evidence="1" id="KW-0614">Plasmid</keyword>
<organism evidence="1 2">
    <name type="scientific">Sphingobium indicum (strain DSM 16413 / CCM 7287 / MTCC 6362 / UT26 / NBRC 101211 / UT26S)</name>
    <name type="common">Sphingobium japonicum</name>
    <dbReference type="NCBI Taxonomy" id="452662"/>
    <lineage>
        <taxon>Bacteria</taxon>
        <taxon>Pseudomonadati</taxon>
        <taxon>Pseudomonadota</taxon>
        <taxon>Alphaproteobacteria</taxon>
        <taxon>Sphingomonadales</taxon>
        <taxon>Sphingomonadaceae</taxon>
        <taxon>Sphingobium</taxon>
    </lineage>
</organism>
<dbReference type="RefSeq" id="WP_013041631.1">
    <property type="nucleotide sequence ID" value="NC_014007.1"/>
</dbReference>
<dbReference type="Gene3D" id="3.40.1620.10">
    <property type="entry name" value="YefM-like domain"/>
    <property type="match status" value="1"/>
</dbReference>
<sequence>MRAETYGAADFKTKCLAILDRLASRDVDQVTITKRGRAVAVLTAPPSTADAVGTLHGFMRGSVSVPRGIDLLAPSLDETLTAEDGKLHG</sequence>
<proteinExistence type="predicted"/>
<dbReference type="KEGG" id="sjp:SJA_P1-00880"/>
<reference evidence="1 2" key="1">
    <citation type="journal article" date="2010" name="J. Bacteriol.">
        <title>Complete genome sequence of the representative gamma-hexachlorocyclohexane-degrading bacterium Sphingobium japonicum UT26.</title>
        <authorList>
            <person name="Nagata Y."/>
            <person name="Ohtsubo Y."/>
            <person name="Endo R."/>
            <person name="Ichikawa N."/>
            <person name="Ankai A."/>
            <person name="Oguchi A."/>
            <person name="Fukui S."/>
            <person name="Fujita N."/>
            <person name="Tsuda M."/>
        </authorList>
    </citation>
    <scope>NUCLEOTIDE SEQUENCE [LARGE SCALE GENOMIC DNA]</scope>
    <source>
        <strain evidence="2">DSM 16413 / CCM 7287 / MTCC 6362 / UT26 / NBRC 101211 / UT26S</strain>
        <plasmid evidence="1 2">pCHQ1</plasmid>
    </source>
</reference>
<dbReference type="Proteomes" id="UP000007753">
    <property type="component" value="Plasmid pCHQ1"/>
</dbReference>
<dbReference type="GeneID" id="29275655"/>
<geneLocation type="plasmid" evidence="1 2">
    <name>pCHQ1</name>
</geneLocation>